<protein>
    <submittedName>
        <fullName evidence="2">Uncharacterized protein</fullName>
    </submittedName>
</protein>
<evidence type="ECO:0000256" key="1">
    <source>
        <dbReference type="SAM" id="MobiDB-lite"/>
    </source>
</evidence>
<feature type="region of interest" description="Disordered" evidence="1">
    <location>
        <begin position="15"/>
        <end position="66"/>
    </location>
</feature>
<keyword evidence="3" id="KW-1185">Reference proteome</keyword>
<feature type="compositionally biased region" description="Basic and acidic residues" evidence="1">
    <location>
        <begin position="34"/>
        <end position="43"/>
    </location>
</feature>
<proteinExistence type="predicted"/>
<name>A0AAD5IB61_ACENE</name>
<feature type="compositionally biased region" description="Basic and acidic residues" evidence="1">
    <location>
        <begin position="52"/>
        <end position="61"/>
    </location>
</feature>
<dbReference type="AlphaFoldDB" id="A0AAD5IB61"/>
<reference evidence="2" key="1">
    <citation type="journal article" date="2022" name="Plant J.">
        <title>Strategies of tolerance reflected in two North American maple genomes.</title>
        <authorList>
            <person name="McEvoy S.L."/>
            <person name="Sezen U.U."/>
            <person name="Trouern-Trend A."/>
            <person name="McMahon S.M."/>
            <person name="Schaberg P.G."/>
            <person name="Yang J."/>
            <person name="Wegrzyn J.L."/>
            <person name="Swenson N.G."/>
        </authorList>
    </citation>
    <scope>NUCLEOTIDE SEQUENCE</scope>
    <source>
        <strain evidence="2">91603</strain>
    </source>
</reference>
<accession>A0AAD5IB61</accession>
<organism evidence="2 3">
    <name type="scientific">Acer negundo</name>
    <name type="common">Box elder</name>
    <dbReference type="NCBI Taxonomy" id="4023"/>
    <lineage>
        <taxon>Eukaryota</taxon>
        <taxon>Viridiplantae</taxon>
        <taxon>Streptophyta</taxon>
        <taxon>Embryophyta</taxon>
        <taxon>Tracheophyta</taxon>
        <taxon>Spermatophyta</taxon>
        <taxon>Magnoliopsida</taxon>
        <taxon>eudicotyledons</taxon>
        <taxon>Gunneridae</taxon>
        <taxon>Pentapetalae</taxon>
        <taxon>rosids</taxon>
        <taxon>malvids</taxon>
        <taxon>Sapindales</taxon>
        <taxon>Sapindaceae</taxon>
        <taxon>Hippocastanoideae</taxon>
        <taxon>Acereae</taxon>
        <taxon>Acer</taxon>
    </lineage>
</organism>
<dbReference type="Proteomes" id="UP001064489">
    <property type="component" value="Chromosome 12"/>
</dbReference>
<evidence type="ECO:0000313" key="2">
    <source>
        <dbReference type="EMBL" id="KAI9157342.1"/>
    </source>
</evidence>
<dbReference type="EMBL" id="JAJSOW010000107">
    <property type="protein sequence ID" value="KAI9157342.1"/>
    <property type="molecule type" value="Genomic_DNA"/>
</dbReference>
<reference evidence="2" key="2">
    <citation type="submission" date="2023-02" db="EMBL/GenBank/DDBJ databases">
        <authorList>
            <person name="Swenson N.G."/>
            <person name="Wegrzyn J.L."/>
            <person name="Mcevoy S.L."/>
        </authorList>
    </citation>
    <scope>NUCLEOTIDE SEQUENCE</scope>
    <source>
        <strain evidence="2">91603</strain>
        <tissue evidence="2">Leaf</tissue>
    </source>
</reference>
<comment type="caution">
    <text evidence="2">The sequence shown here is derived from an EMBL/GenBank/DDBJ whole genome shotgun (WGS) entry which is preliminary data.</text>
</comment>
<evidence type="ECO:0000313" key="3">
    <source>
        <dbReference type="Proteomes" id="UP001064489"/>
    </source>
</evidence>
<feature type="compositionally biased region" description="Polar residues" evidence="1">
    <location>
        <begin position="15"/>
        <end position="25"/>
    </location>
</feature>
<sequence length="87" mass="9892">MTRCYLSLHYKISLSKPNAESNPRQLSEKNNNNKTEKTGREVETQTGTGSEQNKESEKPSKENYFMPSSSFSGSLAIFKRPYLLTEP</sequence>
<gene>
    <name evidence="2" type="ORF">LWI28_021009</name>
</gene>